<protein>
    <submittedName>
        <fullName evidence="3">M6 family metalloprotease domain-containing protein</fullName>
    </submittedName>
</protein>
<dbReference type="SUPFAM" id="SSF55486">
    <property type="entry name" value="Metalloproteases ('zincins'), catalytic domain"/>
    <property type="match status" value="1"/>
</dbReference>
<sequence>MMKIHLPGLALALSFVLPVSQAAVPFVDHPLQFRQPNGQKLTIYLSGNNYFAEQRLADGKLVVYDNNLKGYAYAVVSANGSALQSTGQLAQPPIGSKQSTPGLLQNQQPGLSPAAKAALVKQAQQQLLGNEEPHQHGPQHLTDGSPKAADDVPMALPATVRGLTVIIQFPNQTGTISKTQVESFLNDLTYTGFGNAQSVRGYFQQVSGSKLDYQNTVTRYYTAKKNKSYYTDNSLSSSVRSQELISEALNWLEYTEGFNFSTLTTNSSKQILGLNFFYAGEADSAWSKGLWPHMGGLSPRFCADGVCTSLYQITNMGTNMAIGTFIHESGHLLLGWPDLYDYDGSSEGSVAAFCVMGYGAIGVQNKFKPTPPVGVFRHLAGWDTVTELNPALNSQAPTGQLSHTSGARQLYRWGNPANTKEAFYIEAVHQSGQNQYQPDQGLAIWHVDPSGSNSNEWKPYIQMEHADGKRDPENKRNRSDATDLYDGNTTAEFNKIFPNALTSRGTNALWWNGSDSGLNISQISSPASTINFTLAAASAGDTYSGTLAVGAQAIVPNNSYFQYNGGTLRLTLSAATGTNFDLYLQRWNGSSWANVAQSTASNSNESLSYAASNGYYRALVRSVTGAGSYQLNIRK</sequence>
<evidence type="ECO:0000256" key="2">
    <source>
        <dbReference type="SAM" id="SignalP"/>
    </source>
</evidence>
<evidence type="ECO:0000313" key="4">
    <source>
        <dbReference type="Proteomes" id="UP000283077"/>
    </source>
</evidence>
<feature type="compositionally biased region" description="Basic and acidic residues" evidence="1">
    <location>
        <begin position="465"/>
        <end position="481"/>
    </location>
</feature>
<evidence type="ECO:0000256" key="1">
    <source>
        <dbReference type="SAM" id="MobiDB-lite"/>
    </source>
</evidence>
<dbReference type="GO" id="GO:0008237">
    <property type="term" value="F:metallopeptidase activity"/>
    <property type="evidence" value="ECO:0007669"/>
    <property type="project" value="UniProtKB-KW"/>
</dbReference>
<reference evidence="3 4" key="1">
    <citation type="submission" date="2019-01" db="EMBL/GenBank/DDBJ databases">
        <authorList>
            <person name="Chen W.-M."/>
        </authorList>
    </citation>
    <scope>NUCLEOTIDE SEQUENCE [LARGE SCALE GENOMIC DNA]</scope>
    <source>
        <strain evidence="3 4">KYPC3</strain>
    </source>
</reference>
<dbReference type="EMBL" id="SACS01000018">
    <property type="protein sequence ID" value="RVU34418.1"/>
    <property type="molecule type" value="Genomic_DNA"/>
</dbReference>
<dbReference type="InterPro" id="IPR008757">
    <property type="entry name" value="Peptidase_M6-like_domain"/>
</dbReference>
<feature type="region of interest" description="Disordered" evidence="1">
    <location>
        <begin position="86"/>
        <end position="109"/>
    </location>
</feature>
<evidence type="ECO:0000313" key="3">
    <source>
        <dbReference type="EMBL" id="RVU34418.1"/>
    </source>
</evidence>
<dbReference type="NCBIfam" id="TIGR03296">
    <property type="entry name" value="M6dom_TIGR03296"/>
    <property type="match status" value="1"/>
</dbReference>
<dbReference type="PANTHER" id="PTHR41775:SF1">
    <property type="entry name" value="PEPTIDASE M6-LIKE DOMAIN-CONTAINING PROTEIN"/>
    <property type="match status" value="1"/>
</dbReference>
<feature type="compositionally biased region" description="Polar residues" evidence="1">
    <location>
        <begin position="96"/>
        <end position="109"/>
    </location>
</feature>
<dbReference type="Gene3D" id="2.60.120.380">
    <property type="match status" value="1"/>
</dbReference>
<dbReference type="PANTHER" id="PTHR41775">
    <property type="entry name" value="SECRETED PROTEIN-RELATED"/>
    <property type="match status" value="1"/>
</dbReference>
<accession>A0A437QIN9</accession>
<gene>
    <name evidence="3" type="ORF">EOE67_15330</name>
</gene>
<comment type="caution">
    <text evidence="3">The sequence shown here is derived from an EMBL/GenBank/DDBJ whole genome shotgun (WGS) entry which is preliminary data.</text>
</comment>
<dbReference type="Proteomes" id="UP000283077">
    <property type="component" value="Unassembled WGS sequence"/>
</dbReference>
<keyword evidence="3" id="KW-0645">Protease</keyword>
<dbReference type="OrthoDB" id="275270at2"/>
<dbReference type="AlphaFoldDB" id="A0A437QIN9"/>
<dbReference type="GO" id="GO:0006508">
    <property type="term" value="P:proteolysis"/>
    <property type="evidence" value="ECO:0007669"/>
    <property type="project" value="UniProtKB-KW"/>
</dbReference>
<organism evidence="3 4">
    <name type="scientific">Rheinheimera riviphila</name>
    <dbReference type="NCBI Taxonomy" id="1834037"/>
    <lineage>
        <taxon>Bacteria</taxon>
        <taxon>Pseudomonadati</taxon>
        <taxon>Pseudomonadota</taxon>
        <taxon>Gammaproteobacteria</taxon>
        <taxon>Chromatiales</taxon>
        <taxon>Chromatiaceae</taxon>
        <taxon>Rheinheimera</taxon>
    </lineage>
</organism>
<feature type="chain" id="PRO_5019107421" evidence="2">
    <location>
        <begin position="23"/>
        <end position="635"/>
    </location>
</feature>
<proteinExistence type="predicted"/>
<keyword evidence="3" id="KW-0378">Hydrolase</keyword>
<keyword evidence="2" id="KW-0732">Signal</keyword>
<keyword evidence="3" id="KW-0482">Metalloprotease</keyword>
<name>A0A437QIN9_9GAMM</name>
<feature type="region of interest" description="Disordered" evidence="1">
    <location>
        <begin position="131"/>
        <end position="152"/>
    </location>
</feature>
<feature type="signal peptide" evidence="2">
    <location>
        <begin position="1"/>
        <end position="22"/>
    </location>
</feature>
<keyword evidence="4" id="KW-1185">Reference proteome</keyword>
<feature type="region of interest" description="Disordered" evidence="1">
    <location>
        <begin position="465"/>
        <end position="484"/>
    </location>
</feature>